<dbReference type="HOGENOM" id="CLU_053702_1_0_1"/>
<dbReference type="Proteomes" id="UP000015101">
    <property type="component" value="Unassembled WGS sequence"/>
</dbReference>
<accession>T1FXZ5</accession>
<dbReference type="EMBL" id="KB096324">
    <property type="protein sequence ID" value="ESO06118.1"/>
    <property type="molecule type" value="Genomic_DNA"/>
</dbReference>
<dbReference type="CTD" id="20213693"/>
<dbReference type="InParanoid" id="T1FXZ5"/>
<dbReference type="KEGG" id="hro:HELRODRAFT_64799"/>
<dbReference type="Pfam" id="PF10245">
    <property type="entry name" value="MRP-S22"/>
    <property type="match status" value="1"/>
</dbReference>
<reference evidence="2" key="3">
    <citation type="submission" date="2015-06" db="UniProtKB">
        <authorList>
            <consortium name="EnsemblMetazoa"/>
        </authorList>
    </citation>
    <scope>IDENTIFICATION</scope>
</reference>
<dbReference type="OrthoDB" id="10052321at2759"/>
<proteinExistence type="predicted"/>
<dbReference type="GeneID" id="20213693"/>
<evidence type="ECO:0000313" key="3">
    <source>
        <dbReference type="Proteomes" id="UP000015101"/>
    </source>
</evidence>
<dbReference type="eggNOG" id="KOG3890">
    <property type="taxonomic scope" value="Eukaryota"/>
</dbReference>
<organism evidence="2 3">
    <name type="scientific">Helobdella robusta</name>
    <name type="common">Californian leech</name>
    <dbReference type="NCBI Taxonomy" id="6412"/>
    <lineage>
        <taxon>Eukaryota</taxon>
        <taxon>Metazoa</taxon>
        <taxon>Spiralia</taxon>
        <taxon>Lophotrochozoa</taxon>
        <taxon>Annelida</taxon>
        <taxon>Clitellata</taxon>
        <taxon>Hirudinea</taxon>
        <taxon>Rhynchobdellida</taxon>
        <taxon>Glossiphoniidae</taxon>
        <taxon>Helobdella</taxon>
    </lineage>
</organism>
<dbReference type="STRING" id="6412.T1FXZ5"/>
<dbReference type="PANTHER" id="PTHR13071">
    <property type="entry name" value="MITOCHONDRIAL 28S RIBOSOMAL PROTEIN S22"/>
    <property type="match status" value="1"/>
</dbReference>
<protein>
    <submittedName>
        <fullName evidence="1 2">Uncharacterized protein</fullName>
    </submittedName>
</protein>
<dbReference type="InterPro" id="IPR019374">
    <property type="entry name" value="Ribosomal_mS22"/>
</dbReference>
<reference evidence="3" key="1">
    <citation type="submission" date="2012-12" db="EMBL/GenBank/DDBJ databases">
        <authorList>
            <person name="Hellsten U."/>
            <person name="Grimwood J."/>
            <person name="Chapman J.A."/>
            <person name="Shapiro H."/>
            <person name="Aerts A."/>
            <person name="Otillar R.P."/>
            <person name="Terry A.Y."/>
            <person name="Boore J.L."/>
            <person name="Simakov O."/>
            <person name="Marletaz F."/>
            <person name="Cho S.-J."/>
            <person name="Edsinger-Gonzales E."/>
            <person name="Havlak P."/>
            <person name="Kuo D.-H."/>
            <person name="Larsson T."/>
            <person name="Lv J."/>
            <person name="Arendt D."/>
            <person name="Savage R."/>
            <person name="Osoegawa K."/>
            <person name="de Jong P."/>
            <person name="Lindberg D.R."/>
            <person name="Seaver E.C."/>
            <person name="Weisblat D.A."/>
            <person name="Putnam N.H."/>
            <person name="Grigoriev I.V."/>
            <person name="Rokhsar D.S."/>
        </authorList>
    </citation>
    <scope>NUCLEOTIDE SEQUENCE</scope>
</reference>
<evidence type="ECO:0000313" key="2">
    <source>
        <dbReference type="EnsemblMetazoa" id="HelroP64799"/>
    </source>
</evidence>
<dbReference type="EMBL" id="AMQM01000555">
    <property type="status" value="NOT_ANNOTATED_CDS"/>
    <property type="molecule type" value="Genomic_DNA"/>
</dbReference>
<evidence type="ECO:0000313" key="1">
    <source>
        <dbReference type="EMBL" id="ESO06118.1"/>
    </source>
</evidence>
<dbReference type="PANTHER" id="PTHR13071:SF4">
    <property type="entry name" value="SMALL RIBOSOMAL SUBUNIT PROTEIN MS22"/>
    <property type="match status" value="1"/>
</dbReference>
<dbReference type="RefSeq" id="XP_009015486.1">
    <property type="nucleotide sequence ID" value="XM_009017238.1"/>
</dbReference>
<name>T1FXZ5_HELRO</name>
<dbReference type="FunCoup" id="T1FXZ5">
    <property type="interactions" value="644"/>
</dbReference>
<dbReference type="AlphaFoldDB" id="T1FXZ5"/>
<dbReference type="GO" id="GO:0003735">
    <property type="term" value="F:structural constituent of ribosome"/>
    <property type="evidence" value="ECO:0000318"/>
    <property type="project" value="GO_Central"/>
</dbReference>
<gene>
    <name evidence="2" type="primary">20213693</name>
    <name evidence="1" type="ORF">HELRODRAFT_64799</name>
</gene>
<dbReference type="GO" id="GO:0005763">
    <property type="term" value="C:mitochondrial small ribosomal subunit"/>
    <property type="evidence" value="ECO:0000318"/>
    <property type="project" value="GO_Central"/>
</dbReference>
<reference evidence="1 3" key="2">
    <citation type="journal article" date="2013" name="Nature">
        <title>Insights into bilaterian evolution from three spiralian genomes.</title>
        <authorList>
            <person name="Simakov O."/>
            <person name="Marletaz F."/>
            <person name="Cho S.J."/>
            <person name="Edsinger-Gonzales E."/>
            <person name="Havlak P."/>
            <person name="Hellsten U."/>
            <person name="Kuo D.H."/>
            <person name="Larsson T."/>
            <person name="Lv J."/>
            <person name="Arendt D."/>
            <person name="Savage R."/>
            <person name="Osoegawa K."/>
            <person name="de Jong P."/>
            <person name="Grimwood J."/>
            <person name="Chapman J.A."/>
            <person name="Shapiro H."/>
            <person name="Aerts A."/>
            <person name="Otillar R.P."/>
            <person name="Terry A.Y."/>
            <person name="Boore J.L."/>
            <person name="Grigoriev I.V."/>
            <person name="Lindberg D.R."/>
            <person name="Seaver E.C."/>
            <person name="Weisblat D.A."/>
            <person name="Putnam N.H."/>
            <person name="Rokhsar D.S."/>
        </authorList>
    </citation>
    <scope>NUCLEOTIDE SEQUENCE</scope>
</reference>
<sequence length="271" mass="31855">FISPKVQMLLSKITGFNINKIFSPKQVSVTESPKYKLVTDEQLRELQEGSLKGANKLLQMPPYKKPWNIHNNDELIISNDQQIAHFEMDDSTYVFTDISPGIPRRDRMLVVRDKEGVLRRCNREESDKILMLYYPQEGKMYNMPQMFQPQQLEVLLGKHQYEYVLNVACVQFEPDDPNYTRVTERTFEHVLQSGQFEVLRFTRFYGSMVFYFLIHNKIDLLLAHQLSQNRLDDAVSLVQLYHIIHPYCKSVAICKGEDAKDNYQLIQVSFF</sequence>
<dbReference type="OMA" id="CIDDLLY"/>
<dbReference type="EnsemblMetazoa" id="HelroT64799">
    <property type="protein sequence ID" value="HelroP64799"/>
    <property type="gene ID" value="HelroG64799"/>
</dbReference>
<keyword evidence="3" id="KW-1185">Reference proteome</keyword>